<comment type="caution">
    <text evidence="1">The sequence shown here is derived from an EMBL/GenBank/DDBJ whole genome shotgun (WGS) entry which is preliminary data.</text>
</comment>
<dbReference type="AlphaFoldDB" id="X1T1V3"/>
<reference evidence="1" key="1">
    <citation type="journal article" date="2014" name="Front. Microbiol.">
        <title>High frequency of phylogenetically diverse reductive dehalogenase-homologous genes in deep subseafloor sedimentary metagenomes.</title>
        <authorList>
            <person name="Kawai M."/>
            <person name="Futagami T."/>
            <person name="Toyoda A."/>
            <person name="Takaki Y."/>
            <person name="Nishi S."/>
            <person name="Hori S."/>
            <person name="Arai W."/>
            <person name="Tsubouchi T."/>
            <person name="Morono Y."/>
            <person name="Uchiyama I."/>
            <person name="Ito T."/>
            <person name="Fujiyama A."/>
            <person name="Inagaki F."/>
            <person name="Takami H."/>
        </authorList>
    </citation>
    <scope>NUCLEOTIDE SEQUENCE</scope>
    <source>
        <strain evidence="1">Expedition CK06-06</strain>
    </source>
</reference>
<name>X1T1V3_9ZZZZ</name>
<sequence>QSVEKAVRSYLAGAILASCRRKGEVRLAPGTRILAILAPPPYASGEAFRALSQIFSAHMMPSLETAETVEFQERIAQGFKMALRYGLDYIGSLASILVRLGEVFTEQSGRMKFSLFMLHPGVAFRLLRAWLRAKLEKRAILPKDIWQPKGILVSGVDTSIYKNSAAHYWGVVPLELYGGTEGHTYALQGWNRKGLTFLADMVFLEFIPYEEELKPQDNESYQPSPVKEGLP</sequence>
<proteinExistence type="predicted"/>
<feature type="non-terminal residue" evidence="1">
    <location>
        <position position="1"/>
    </location>
</feature>
<evidence type="ECO:0000313" key="1">
    <source>
        <dbReference type="EMBL" id="GAI99183.1"/>
    </source>
</evidence>
<organism evidence="1">
    <name type="scientific">marine sediment metagenome</name>
    <dbReference type="NCBI Taxonomy" id="412755"/>
    <lineage>
        <taxon>unclassified sequences</taxon>
        <taxon>metagenomes</taxon>
        <taxon>ecological metagenomes</taxon>
    </lineage>
</organism>
<accession>X1T1V3</accession>
<gene>
    <name evidence="1" type="ORF">S12H4_41188</name>
</gene>
<protein>
    <submittedName>
        <fullName evidence="1">Uncharacterized protein</fullName>
    </submittedName>
</protein>
<dbReference type="EMBL" id="BARW01025070">
    <property type="protein sequence ID" value="GAI99183.1"/>
    <property type="molecule type" value="Genomic_DNA"/>
</dbReference>